<dbReference type="RefSeq" id="WP_318348254.1">
    <property type="nucleotide sequence ID" value="NZ_AP018694.1"/>
</dbReference>
<name>A0A5K7SET6_9BACT</name>
<sequence>MLNEKLLEILSHPADGEVAIVTKGTDGAHVVNTWNSYVNITLDGRMLIPVGGMNKTEKNVEENQLVKLTIGNREVQGLNYKGAGFLITGIARFIKDGPDFNLIKAKFPWARAVLEITIKTAVQTL</sequence>
<reference evidence="1" key="1">
    <citation type="journal article" date="2020" name="Int. J. Syst. Evol. Microbiol.">
        <title>Aquipluma nitroreducens gen. nov. sp. nov., a novel facultatively anaerobic bacterium isolated from a freshwater lake.</title>
        <authorList>
            <person name="Watanabe M."/>
            <person name="Kojima H."/>
            <person name="Fukui M."/>
        </authorList>
    </citation>
    <scope>NUCLEOTIDE SEQUENCE</scope>
    <source>
        <strain evidence="1">MeG22</strain>
    </source>
</reference>
<evidence type="ECO:0000313" key="2">
    <source>
        <dbReference type="Proteomes" id="UP001193389"/>
    </source>
</evidence>
<dbReference type="AlphaFoldDB" id="A0A5K7SET6"/>
<organism evidence="1 2">
    <name type="scientific">Aquipluma nitroreducens</name>
    <dbReference type="NCBI Taxonomy" id="2010828"/>
    <lineage>
        <taxon>Bacteria</taxon>
        <taxon>Pseudomonadati</taxon>
        <taxon>Bacteroidota</taxon>
        <taxon>Bacteroidia</taxon>
        <taxon>Marinilabiliales</taxon>
        <taxon>Prolixibacteraceae</taxon>
        <taxon>Aquipluma</taxon>
    </lineage>
</organism>
<dbReference type="KEGG" id="anf:AQPE_4254"/>
<keyword evidence="2" id="KW-1185">Reference proteome</keyword>
<protein>
    <submittedName>
        <fullName evidence="1">Pyridoxamine 5'-phosphate oxidase</fullName>
    </submittedName>
</protein>
<proteinExistence type="predicted"/>
<dbReference type="InterPro" id="IPR012349">
    <property type="entry name" value="Split_barrel_FMN-bd"/>
</dbReference>
<accession>A0A5K7SET6</accession>
<dbReference type="SUPFAM" id="SSF50475">
    <property type="entry name" value="FMN-binding split barrel"/>
    <property type="match status" value="1"/>
</dbReference>
<gene>
    <name evidence="1" type="ORF">AQPE_4254</name>
</gene>
<evidence type="ECO:0000313" key="1">
    <source>
        <dbReference type="EMBL" id="BBE20063.1"/>
    </source>
</evidence>
<dbReference type="EMBL" id="AP018694">
    <property type="protein sequence ID" value="BBE20063.1"/>
    <property type="molecule type" value="Genomic_DNA"/>
</dbReference>
<dbReference type="Gene3D" id="2.30.110.10">
    <property type="entry name" value="Electron Transport, Fmn-binding Protein, Chain A"/>
    <property type="match status" value="1"/>
</dbReference>
<dbReference type="Proteomes" id="UP001193389">
    <property type="component" value="Chromosome"/>
</dbReference>